<dbReference type="EMBL" id="JAMJPJ010000030">
    <property type="protein sequence ID" value="MCL7931142.1"/>
    <property type="molecule type" value="Genomic_DNA"/>
</dbReference>
<name>A0ABT0STM2_9GAMM</name>
<reference evidence="1" key="1">
    <citation type="submission" date="2022-05" db="EMBL/GenBank/DDBJ databases">
        <title>Halomonas geminus sp. nov. and Halomonas llamarensis sp. nov. isolated from high-altitude salars of the Atacama Desert.</title>
        <authorList>
            <person name="Hintersatz C."/>
            <person name="Rojas L.A."/>
            <person name="Wei T.-S."/>
            <person name="Kutschke S."/>
            <person name="Lehmann F."/>
            <person name="Jain R."/>
            <person name="Pollmann K."/>
        </authorList>
    </citation>
    <scope>NUCLEOTIDE SEQUENCE</scope>
    <source>
        <strain evidence="1">ATCHA</strain>
    </source>
</reference>
<accession>A0ABT0STM2</accession>
<comment type="caution">
    <text evidence="1">The sequence shown here is derived from an EMBL/GenBank/DDBJ whole genome shotgun (WGS) entry which is preliminary data.</text>
</comment>
<sequence>MSKLKGLVLKSGVLARAPSLSPAERVAFLVDKSESCELTPVPTAYVGMDFPAGIFNRAYEELHYLDMILCEAATEHTAKEFLERPRIEDLAKGYSVMDETLRQQQQQFYYLTAFCRPFNLGDFAQVMS</sequence>
<protein>
    <submittedName>
        <fullName evidence="1">Uncharacterized protein</fullName>
    </submittedName>
</protein>
<proteinExistence type="predicted"/>
<organism evidence="1 2">
    <name type="scientific">Halomonas llamarensis</name>
    <dbReference type="NCBI Taxonomy" id="2945104"/>
    <lineage>
        <taxon>Bacteria</taxon>
        <taxon>Pseudomonadati</taxon>
        <taxon>Pseudomonadota</taxon>
        <taxon>Gammaproteobacteria</taxon>
        <taxon>Oceanospirillales</taxon>
        <taxon>Halomonadaceae</taxon>
        <taxon>Halomonas</taxon>
    </lineage>
</organism>
<evidence type="ECO:0000313" key="2">
    <source>
        <dbReference type="Proteomes" id="UP001165308"/>
    </source>
</evidence>
<dbReference type="Proteomes" id="UP001165308">
    <property type="component" value="Unassembled WGS sequence"/>
</dbReference>
<evidence type="ECO:0000313" key="1">
    <source>
        <dbReference type="EMBL" id="MCL7931142.1"/>
    </source>
</evidence>
<gene>
    <name evidence="1" type="ORF">M8006_14330</name>
</gene>
<dbReference type="RefSeq" id="WP_250083345.1">
    <property type="nucleotide sequence ID" value="NZ_JAMJPJ010000030.1"/>
</dbReference>
<keyword evidence="2" id="KW-1185">Reference proteome</keyword>